<comment type="similarity">
    <text evidence="1">Belongs to the membrane fusion protein (MFP) (TC 8.A.1) family.</text>
</comment>
<protein>
    <submittedName>
        <fullName evidence="4">Membrane fusion protein of RND family multidrug efflux pump</fullName>
    </submittedName>
</protein>
<dbReference type="GO" id="GO:1990281">
    <property type="term" value="C:efflux pump complex"/>
    <property type="evidence" value="ECO:0007669"/>
    <property type="project" value="TreeGrafter"/>
</dbReference>
<accession>A0A6S6SI36</accession>
<gene>
    <name evidence="4" type="ORF">HELGO_WM32339</name>
</gene>
<dbReference type="Gene3D" id="2.40.30.170">
    <property type="match status" value="1"/>
</dbReference>
<dbReference type="Gene3D" id="2.40.50.100">
    <property type="match status" value="1"/>
</dbReference>
<dbReference type="AlphaFoldDB" id="A0A6S6SI36"/>
<evidence type="ECO:0000259" key="3">
    <source>
        <dbReference type="Pfam" id="PF25917"/>
    </source>
</evidence>
<dbReference type="InterPro" id="IPR058625">
    <property type="entry name" value="MdtA-like_BSH"/>
</dbReference>
<name>A0A6S6SI36_9GAMM</name>
<organism evidence="4">
    <name type="scientific">uncultured Thiotrichaceae bacterium</name>
    <dbReference type="NCBI Taxonomy" id="298394"/>
    <lineage>
        <taxon>Bacteria</taxon>
        <taxon>Pseudomonadati</taxon>
        <taxon>Pseudomonadota</taxon>
        <taxon>Gammaproteobacteria</taxon>
        <taxon>Thiotrichales</taxon>
        <taxon>Thiotrichaceae</taxon>
        <taxon>environmental samples</taxon>
    </lineage>
</organism>
<dbReference type="PANTHER" id="PTHR30469:SF12">
    <property type="entry name" value="MULTIDRUG RESISTANCE PROTEIN MDTA"/>
    <property type="match status" value="1"/>
</dbReference>
<sequence length="458" mass="50510">MRKFLLPVLVIVIAVVAAKILLATKPEPKKSPPKDRSTVVEIQELKLQEYVLKVEAAGVVKARTQSDLVAEVSGRIESVSETFQEGAYFNKGDVLLTLDAQTVKQAEKIAQSELTANQASLAQLVSEEKAAKRSLQLAEKNLQFGLNELKRIKGLWNKRLIAKSLVDVEEQKVIQLEQQVTDLSSRLTTFTSQKSASRAQINASKARLESQLLNVQRTKITAPFTGRVLSKQVDVGQYVSSGKALGTIYATDYVEVNLPLSLAQYELLDMPEAFRNKKVDTRRYPEVVFRPTNSSATHQWKGKVVRSSAALDENSRQISIIARIDNPYEASAENTKAIRIGQYVKANIDGRTFKDVLVIPVVALRHGREVLLNDNGKVSIKTVNVLWNADTEVVVEADSALINKQLIVTPLAIAANGVPVKTLEEFKAEKRKAKQEKAKGQGKEGTPPENGKPNEAKP</sequence>
<feature type="domain" description="Multidrug resistance protein MdtA-like barrel-sandwich hybrid" evidence="3">
    <location>
        <begin position="67"/>
        <end position="248"/>
    </location>
</feature>
<feature type="region of interest" description="Disordered" evidence="2">
    <location>
        <begin position="429"/>
        <end position="458"/>
    </location>
</feature>
<dbReference type="PANTHER" id="PTHR30469">
    <property type="entry name" value="MULTIDRUG RESISTANCE PROTEIN MDTA"/>
    <property type="match status" value="1"/>
</dbReference>
<evidence type="ECO:0000256" key="2">
    <source>
        <dbReference type="SAM" id="MobiDB-lite"/>
    </source>
</evidence>
<evidence type="ECO:0000313" key="4">
    <source>
        <dbReference type="EMBL" id="CAA6805818.1"/>
    </source>
</evidence>
<proteinExistence type="inferred from homology"/>
<dbReference type="Pfam" id="PF25917">
    <property type="entry name" value="BSH_RND"/>
    <property type="match status" value="1"/>
</dbReference>
<dbReference type="SUPFAM" id="SSF111369">
    <property type="entry name" value="HlyD-like secretion proteins"/>
    <property type="match status" value="1"/>
</dbReference>
<dbReference type="Gene3D" id="1.10.287.470">
    <property type="entry name" value="Helix hairpin bin"/>
    <property type="match status" value="1"/>
</dbReference>
<dbReference type="GO" id="GO:0015562">
    <property type="term" value="F:efflux transmembrane transporter activity"/>
    <property type="evidence" value="ECO:0007669"/>
    <property type="project" value="TreeGrafter"/>
</dbReference>
<reference evidence="4" key="1">
    <citation type="submission" date="2020-01" db="EMBL/GenBank/DDBJ databases">
        <authorList>
            <person name="Meier V. D."/>
            <person name="Meier V D."/>
        </authorList>
    </citation>
    <scope>NUCLEOTIDE SEQUENCE</scope>
    <source>
        <strain evidence="4">HLG_WM_MAG_07</strain>
    </source>
</reference>
<evidence type="ECO:0000256" key="1">
    <source>
        <dbReference type="ARBA" id="ARBA00009477"/>
    </source>
</evidence>
<dbReference type="EMBL" id="CACVAY010000028">
    <property type="protein sequence ID" value="CAA6805818.1"/>
    <property type="molecule type" value="Genomic_DNA"/>
</dbReference>